<organism evidence="1 2">
    <name type="scientific">Hoyosella subflava (strain DSM 45089 / JCM 17490 / NBRC 109087 / DQS3-9A1)</name>
    <name type="common">Amycolicicoccus subflavus</name>
    <dbReference type="NCBI Taxonomy" id="443218"/>
    <lineage>
        <taxon>Bacteria</taxon>
        <taxon>Bacillati</taxon>
        <taxon>Actinomycetota</taxon>
        <taxon>Actinomycetes</taxon>
        <taxon>Mycobacteriales</taxon>
        <taxon>Hoyosellaceae</taxon>
        <taxon>Hoyosella</taxon>
    </lineage>
</organism>
<dbReference type="AlphaFoldDB" id="F6ESF2"/>
<evidence type="ECO:0000313" key="1">
    <source>
        <dbReference type="EMBL" id="AEF43073.1"/>
    </source>
</evidence>
<dbReference type="EMBL" id="CP002788">
    <property type="protein sequence ID" value="AEF43073.1"/>
    <property type="molecule type" value="Genomic_DNA"/>
</dbReference>
<keyword evidence="2" id="KW-1185">Reference proteome</keyword>
<evidence type="ECO:0000313" key="2">
    <source>
        <dbReference type="Proteomes" id="UP000009235"/>
    </source>
</evidence>
<dbReference type="Proteomes" id="UP000009235">
    <property type="component" value="Plasmid pAS9A-2"/>
</dbReference>
<protein>
    <submittedName>
        <fullName evidence="1">Uncharacterized protein</fullName>
    </submittedName>
</protein>
<keyword evidence="1" id="KW-0614">Plasmid</keyword>
<reference evidence="1 2" key="1">
    <citation type="journal article" date="2011" name="J. Bacteriol.">
        <title>Complete genome sequence of Amycolicicoccus subflavus DQS3-9A1T, an actinomycete isolated from crude oil-polluted soil.</title>
        <authorList>
            <person name="Cai M."/>
            <person name="Chen W.M."/>
            <person name="Nie Y."/>
            <person name="Chi C.Q."/>
            <person name="Wang Y.N."/>
            <person name="Tang Y.Q."/>
            <person name="Li G.Y."/>
            <person name="Wu X.L."/>
        </authorList>
    </citation>
    <scope>NUCLEOTIDE SEQUENCE [LARGE SCALE GENOMIC DNA]</scope>
    <source>
        <strain evidence="2">DSM 45089 / DQS3-9A1</strain>
        <plasmid evidence="1 2">pAS9A-2</plasmid>
    </source>
</reference>
<name>F6ESF2_HOYSD</name>
<dbReference type="KEGG" id="asd:AS9A_P20029"/>
<sequence length="40" mass="4888">MWAWHETGLAALVEPDVSSVMRRYFWQEDTSLEPFSRWWS</sequence>
<geneLocation type="plasmid" evidence="1 2">
    <name>pAS9A-2</name>
</geneLocation>
<gene>
    <name evidence="1" type="ordered locus">AS9A_P20029</name>
</gene>
<proteinExistence type="predicted"/>
<dbReference type="HOGENOM" id="CLU_3283888_0_0_11"/>
<accession>F6ESF2</accession>